<accession>A0AAJ2ZJ60</accession>
<evidence type="ECO:0000313" key="2">
    <source>
        <dbReference type="Proteomes" id="UP000477779"/>
    </source>
</evidence>
<dbReference type="Proteomes" id="UP000477779">
    <property type="component" value="Unassembled WGS sequence"/>
</dbReference>
<reference evidence="1 2" key="1">
    <citation type="submission" date="2020-02" db="EMBL/GenBank/DDBJ databases">
        <title>WGS of Micromonospora spp. isolated from hot spring.</title>
        <authorList>
            <person name="Thawai C."/>
        </authorList>
    </citation>
    <scope>NUCLEOTIDE SEQUENCE [LARGE SCALE GENOMIC DNA]</scope>
    <source>
        <strain evidence="1 2">TMS7</strain>
    </source>
</reference>
<gene>
    <name evidence="1" type="ORF">G3561_24345</name>
</gene>
<protein>
    <submittedName>
        <fullName evidence="1">Uncharacterized protein</fullName>
    </submittedName>
</protein>
<dbReference type="EMBL" id="JAAHBZ010000012">
    <property type="protein sequence ID" value="NES30671.1"/>
    <property type="molecule type" value="Genomic_DNA"/>
</dbReference>
<dbReference type="AlphaFoldDB" id="A0AAJ2ZJ60"/>
<comment type="caution">
    <text evidence="1">The sequence shown here is derived from an EMBL/GenBank/DDBJ whole genome shotgun (WGS) entry which is preliminary data.</text>
</comment>
<evidence type="ECO:0000313" key="1">
    <source>
        <dbReference type="EMBL" id="NES30671.1"/>
    </source>
</evidence>
<organism evidence="1 2">
    <name type="scientific">Micromonospora terminaliae</name>
    <dbReference type="NCBI Taxonomy" id="1914461"/>
    <lineage>
        <taxon>Bacteria</taxon>
        <taxon>Bacillati</taxon>
        <taxon>Actinomycetota</taxon>
        <taxon>Actinomycetes</taxon>
        <taxon>Micromonosporales</taxon>
        <taxon>Micromonosporaceae</taxon>
        <taxon>Micromonospora</taxon>
    </lineage>
</organism>
<name>A0AAJ2ZJ60_9ACTN</name>
<dbReference type="RefSeq" id="WP_163636909.1">
    <property type="nucleotide sequence ID" value="NZ_CP045309.1"/>
</dbReference>
<proteinExistence type="predicted"/>
<sequence>MAQATATRAIGAVMIQASSDDLRRGWPRPIMPLLLVGGAPSRHRHESISGWRDARVNRRSTRVDRMLRSLPDEVLGLRGPRVAIEVETADTTDEGGEKEK</sequence>